<evidence type="ECO:0000256" key="1">
    <source>
        <dbReference type="SAM" id="Phobius"/>
    </source>
</evidence>
<protein>
    <submittedName>
        <fullName evidence="2">Uncharacterized protein</fullName>
    </submittedName>
</protein>
<keyword evidence="1" id="KW-0812">Transmembrane</keyword>
<comment type="caution">
    <text evidence="2">The sequence shown here is derived from an EMBL/GenBank/DDBJ whole genome shotgun (WGS) entry which is preliminary data.</text>
</comment>
<sequence length="436" mass="48514">MKFEFTKGTLEWPSFISVPPIPAIVSEWCALLPLVCHLATSSDGFLTVGEVSLLGQIRIPIVPMLGSLLGVSQLLNQSARYLDFAGVGARGSLTVWDVKWGSVFPAANGAAVAWICDCLKQTPDHPVVDVPKETSRRRLRRLPREGSTEDKHYKRGQTLRVHNFSFTDKPKESASFFRSSLARRMARYLWFLLSSLTIVFLFMLGTYGTACVLFCTTISQMVACKTSVTRPSTYLKNTELHDAAMLVAAHENSVEWQLFIGDREIVDTLLNKPMIEVQDGHGLASMWFEAAHALQLVAMTYVAAQKGWDGVLLLLLVMGDGVYSLTARGKNLARLWMEKEGVRATSLSFRFSGRTSMIGAIELFKGKGADTWMDTILIPHPRREAWLKDLRGHGEADDRAEGLDEEDMAKIKGMTEEASVGKEVLSSQFEERSLME</sequence>
<proteinExistence type="predicted"/>
<reference evidence="3" key="1">
    <citation type="submission" date="2018-12" db="EMBL/GenBank/DDBJ databases">
        <title>The complete genome of Metarhizium rileyi, a key fungal pathogen of Lepidoptera.</title>
        <authorList>
            <person name="Binneck E."/>
            <person name="Lastra C.C.L."/>
            <person name="Sosa-Gomez D.R."/>
        </authorList>
    </citation>
    <scope>NUCLEOTIDE SEQUENCE [LARGE SCALE GENOMIC DNA]</scope>
    <source>
        <strain evidence="3">Cep018-CH2</strain>
    </source>
</reference>
<dbReference type="EMBL" id="SBHS01000013">
    <property type="protein sequence ID" value="TWU74159.1"/>
    <property type="molecule type" value="Genomic_DNA"/>
</dbReference>
<organism evidence="2 3">
    <name type="scientific">Metarhizium rileyi (strain RCEF 4871)</name>
    <name type="common">Nomuraea rileyi</name>
    <dbReference type="NCBI Taxonomy" id="1649241"/>
    <lineage>
        <taxon>Eukaryota</taxon>
        <taxon>Fungi</taxon>
        <taxon>Dikarya</taxon>
        <taxon>Ascomycota</taxon>
        <taxon>Pezizomycotina</taxon>
        <taxon>Sordariomycetes</taxon>
        <taxon>Hypocreomycetidae</taxon>
        <taxon>Hypocreales</taxon>
        <taxon>Clavicipitaceae</taxon>
        <taxon>Metarhizium</taxon>
    </lineage>
</organism>
<dbReference type="AlphaFoldDB" id="A0A5C6GA05"/>
<keyword evidence="1" id="KW-1133">Transmembrane helix</keyword>
<feature type="transmembrane region" description="Helical" evidence="1">
    <location>
        <begin position="188"/>
        <end position="210"/>
    </location>
</feature>
<keyword evidence="1" id="KW-0472">Membrane</keyword>
<evidence type="ECO:0000313" key="3">
    <source>
        <dbReference type="Proteomes" id="UP000317257"/>
    </source>
</evidence>
<dbReference type="Proteomes" id="UP000317257">
    <property type="component" value="Unassembled WGS sequence"/>
</dbReference>
<name>A0A5C6GA05_METRR</name>
<gene>
    <name evidence="2" type="ORF">ED733_005855</name>
</gene>
<accession>A0A5C6GA05</accession>
<evidence type="ECO:0000313" key="2">
    <source>
        <dbReference type="EMBL" id="TWU74159.1"/>
    </source>
</evidence>